<reference evidence="2" key="1">
    <citation type="submission" date="2023-01" db="EMBL/GenBank/DDBJ databases">
        <title>Long-Read Genome Assembly and Gene Model Annotations for the Rodent Malaria Parasite Plasmodium yoelii 17XNL.</title>
        <authorList>
            <person name="Mitchell G.J."/>
            <person name="Sebastian A."/>
            <person name="Albert I."/>
            <person name="Lindner S.E."/>
        </authorList>
    </citation>
    <scope>NUCLEOTIDE SEQUENCE</scope>
    <source>
        <strain evidence="2">17XNL clone 1.1</strain>
    </source>
</reference>
<feature type="compositionally biased region" description="Polar residues" evidence="1">
    <location>
        <begin position="2179"/>
        <end position="2189"/>
    </location>
</feature>
<feature type="region of interest" description="Disordered" evidence="1">
    <location>
        <begin position="668"/>
        <end position="699"/>
    </location>
</feature>
<sequence>MFKNFQTERNTNRKRNNKTNESIIRRKIESTLEKQRNRNYPRNSQIPSKNNSTQIKVIANRITPYCKDILKTERETIKTRKFIKDYKTKYKYIFSKNNTDNSEREKKAKLYSVEKKANLFQLKKLSKSKKKNQVSANRVNYNCIVNNSHIKNSDQEKNSYQLHLKDKKHKHLNKKSKKNLQSDIRDILLDNPNHIYGNDFPNLNTISNNNNNNNLKNKVKTNNDILYNKNVTSRKSNASYKLIDNSSFNTPCIDNNINDDDDVFKSYINDSISKKSLYSPHCKHKITTNSLIDSIVSLSNDLNTSTEQKDNEYDKNLLSYVNKILHDNNFYHGISLGVNKTELKQLESEIHKKCNDMISKFYFKTIFKNRNCTQKKKNSILKDSYNSYNSKYYDSQSSSKLVINENSNNVPKHLCHEKNRIKSPLSSNIHDNFYYSDNYFSEKPRKSEKKNNNNRTKQNNKACEVSLKNNNLITGKKNNITLAKNISKENINYKLTLDNDKLSVNYLKESHLHNNLKSFNQNFKPKKKRSIETQLTLGNTVTSSVCNNVDIKPFKYDDNNNNKDIVHDSYNSVNKLNYDGIVNTNNQINHVNKQLSTLNNFEKYDDSAFSRSNSLHYNKKCRTVSTENNDQSISKEGITIKNDHTEHRNLLNEDINLNKFDTTKKTCSQGKTVSNLSNGKEDNNNINKSDDNKTDPKCKKLSSPQVCMSNSCNISNYASDKFEDSYIINSQNSSNAYINGDNIDSEQMTPKAENILKKKFNDTNIEKNSQYNNDNTCKENYGTNEKKHINRYNTPINSSRHFSTISNNINNTPLEIYNEYDSNINNIKRNDSYITIGSDNLNDSVFNENQDSFYIPSSVYNNYGSSVVNNRYSVLSKYSNMQNKTSNGFSSPFINRSSNIVCKPRVENCNNNLLNEEDKKNNSMNLFPCQKSIDIKPINCEDKKNQEEIKTNNPKEQIESNVKISNTVKKEINFSELKNLRSSINSIASSNLRKTPTISNIENDNYSIPPKYIPEYIKSFCIFKDNHKKDEVSRITPLIDHVNSNNNDIGLITPKNKFDTSSLNKDIKMNNNDHEFSVDECLMKCLKEDPSKFRTNEDYERFCNEDKILNPSYVPHESRKLGENFLKNKKDNFSFINKNYNYEPNVNIAECGNSSFNYDGGFNDPHKNYFNNIKINVFNNDYVNNDNNCYNNNSIYNNHNINSINNLNYMKGGNDHYNNDIFIKYYEKYSIKNLDKNESEKLNYTDCYDFKDSSLTEISKDDSFCSDDLGNDDNDINCLKESLNSFDNLESTEKKYEQILKDFNGKIPLLHKVLKPLPVKNRSNNFDICLYLLQKHGGDLNNEENICILRDREIVQHSAIYDTKNNCIKSNITNVTNIKLYHPKWYNKKKIIERLKEQSCYNPFTIFGSAPSLLDFDEVFDKDVYNHFVSKNSRKNHSLLRILAKQKVISNLNDKISDKEWPQVHSYLKKRWSRETNIELNWACDPLLYEELEWYLSTNNEYLNMTDKVADIDVCYCPTLDPSSYYAWNDSRVIYTNLCYNKSKDDGEESNNDSKNMYSTNKSLEFKKNDKQLSFRKRASGCEHLMFQQNVMKQKKLSKKKKKLLKKKKKMIKEKYKTMDIDVNFGNYGNDNNREDGKIIKSAEGFSYPYKNMSNYHENKTDYINDQYMNDFKNNKENNSFYYSNNIISKNKKSIYNHKNCEDNIVPIMAVNTSLYRNNMDNKYNCHNTAFDYIKNKDNTIKFFASPKKKKKKSFKKSINSDCFDFINSSMTNSDSMHPTNNNNENSSHNIGNNNNDNGNPDFNCNDTTEFNEFNDFSTYNNNKNNFHIFEFNDSIKCNNMKDAYNKDMMLNEDNLKKKHNQKNYEQTGYIEEMCGNKNRQNDCELLDINENNFEKNNMHYFKSNTYMYDINNNNASGMKNYIAKSNDNIVYKSNYNMNQGDISQSFYKNNGKNNNYGNDNNVKMTMFRNMQMGQNEYNMNYHKGNNNDNNRNGDNCNYRKGDNQMSFIPRNFDDKNDINTYYKVYNASDNNSNHNFHKNIYGNKNIYVKSDSRYVSNDYNKLKGNELSKNEHISNNIGHFEYKSSNKNFPDQNILNQKDNINGLKEKYINMCKEEKQLITSSDHNQFNFFESNYENYNNNNDDNNERSNKIMNEYFHSKNPENYIQMEKKNKKKKQSNDTGNSNNTMENHQNNNKHINKNLRNVIPETNILKLTQENIDKKNIIENEIKNSNTLLYKKKNNNNNNAGISTSSFNSKRLSNSNISANENKKIRRYVNKMHHDSDNVSIEHSENDKQRNTSKEIAETPSSATSETSMSSAFKMATSVFKKLF</sequence>
<dbReference type="Proteomes" id="UP001054126">
    <property type="component" value="Chromosome 13"/>
</dbReference>
<protein>
    <recommendedName>
        <fullName evidence="4">Inner centromere protein ARK-binding domain-containing protein</fullName>
    </recommendedName>
</protein>
<feature type="region of interest" description="Disordered" evidence="1">
    <location>
        <begin position="2280"/>
        <end position="2317"/>
    </location>
</feature>
<evidence type="ECO:0008006" key="4">
    <source>
        <dbReference type="Google" id="ProtNLM"/>
    </source>
</evidence>
<proteinExistence type="predicted"/>
<feature type="compositionally biased region" description="Polar residues" evidence="1">
    <location>
        <begin position="668"/>
        <end position="678"/>
    </location>
</feature>
<name>A0AAE9X1P0_PLAYO</name>
<feature type="compositionally biased region" description="Basic and acidic residues" evidence="1">
    <location>
        <begin position="679"/>
        <end position="698"/>
    </location>
</feature>
<accession>A0AAE9X1P0</accession>
<organism evidence="2 3">
    <name type="scientific">Plasmodium yoelii yoelii</name>
    <dbReference type="NCBI Taxonomy" id="73239"/>
    <lineage>
        <taxon>Eukaryota</taxon>
        <taxon>Sar</taxon>
        <taxon>Alveolata</taxon>
        <taxon>Apicomplexa</taxon>
        <taxon>Aconoidasida</taxon>
        <taxon>Haemosporida</taxon>
        <taxon>Plasmodiidae</taxon>
        <taxon>Plasmodium</taxon>
        <taxon>Plasmodium (Vinckeia)</taxon>
    </lineage>
</organism>
<evidence type="ECO:0000313" key="2">
    <source>
        <dbReference type="EMBL" id="WBY60203.1"/>
    </source>
</evidence>
<feature type="region of interest" description="Disordered" evidence="1">
    <location>
        <begin position="1"/>
        <end position="23"/>
    </location>
</feature>
<feature type="compositionally biased region" description="Basic and acidic residues" evidence="1">
    <location>
        <begin position="2280"/>
        <end position="2304"/>
    </location>
</feature>
<evidence type="ECO:0000256" key="1">
    <source>
        <dbReference type="SAM" id="MobiDB-lite"/>
    </source>
</evidence>
<dbReference type="EMBL" id="CP115537">
    <property type="protein sequence ID" value="WBY60203.1"/>
    <property type="molecule type" value="Genomic_DNA"/>
</dbReference>
<evidence type="ECO:0000313" key="3">
    <source>
        <dbReference type="Proteomes" id="UP001054126"/>
    </source>
</evidence>
<gene>
    <name evidence="2" type="ORF">Py17XNL_001303329</name>
</gene>
<feature type="region of interest" description="Disordered" evidence="1">
    <location>
        <begin position="1774"/>
        <end position="1805"/>
    </location>
</feature>
<feature type="compositionally biased region" description="Low complexity" evidence="1">
    <location>
        <begin position="2305"/>
        <end position="2317"/>
    </location>
</feature>
<feature type="region of interest" description="Disordered" evidence="1">
    <location>
        <begin position="2170"/>
        <end position="2197"/>
    </location>
</feature>
<feature type="compositionally biased region" description="Low complexity" evidence="1">
    <location>
        <begin position="1781"/>
        <end position="1805"/>
    </location>
</feature>